<name>A0A078A9S9_STYLE</name>
<feature type="region of interest" description="Disordered" evidence="1">
    <location>
        <begin position="220"/>
        <end position="240"/>
    </location>
</feature>
<keyword evidence="3" id="KW-1185">Reference proteome</keyword>
<dbReference type="Proteomes" id="UP000039865">
    <property type="component" value="Unassembled WGS sequence"/>
</dbReference>
<evidence type="ECO:0000313" key="2">
    <source>
        <dbReference type="EMBL" id="CDW79025.1"/>
    </source>
</evidence>
<gene>
    <name evidence="2" type="primary">Contig3226.g3456</name>
    <name evidence="2" type="ORF">STYLEM_8010</name>
</gene>
<dbReference type="InParanoid" id="A0A078A9S9"/>
<evidence type="ECO:0000256" key="1">
    <source>
        <dbReference type="SAM" id="MobiDB-lite"/>
    </source>
</evidence>
<reference evidence="2 3" key="1">
    <citation type="submission" date="2014-06" db="EMBL/GenBank/DDBJ databases">
        <authorList>
            <person name="Swart Estienne"/>
        </authorList>
    </citation>
    <scope>NUCLEOTIDE SEQUENCE [LARGE SCALE GENOMIC DNA]</scope>
    <source>
        <strain evidence="2 3">130c</strain>
    </source>
</reference>
<accession>A0A078A9S9</accession>
<sequence length="453" mass="52877">MGIDHERVLNMDQVNLSLMNCMLCKQILNNPCMCGVCNSHFCYECLKDELKQEDIRKQSQAVQDQENIIIVRCQFCTHTDKLANIRRHERKCEHRASPMKFADQKGQATSNLNQLSNGYGNFESILGSEMSQELQPDYPVNEIKLKYDQFQGNTQSRNQNLIKQEIKIPSMKTIQVTIPEKKFQYLPSFQRAEEEMKDNVNHLRNRFIFNNLKVQQTLQELSQKHSRESNISSYSSKPHNPYLRQVLTQNIFNSNNHPIKIQQQNSQIRQTPNKTFDASFSKFQNGYQDNANQPIGYQSILDKYQSKNLYTDVILKELYQTRLQLQQMQQKIDNQQNSMIMSPVYEKQYTVSLTQPPASYSVPAYQNESFQNPLLNNKLSFQTDVHGNIDYENVRYDQKLEQLFGKLHAKGLQSHSPGYLRPMPQQNISINMREDMLPSNSTLVSFHSGYEQQ</sequence>
<protein>
    <submittedName>
        <fullName evidence="2">Uncharacterized protein</fullName>
    </submittedName>
</protein>
<feature type="compositionally biased region" description="Polar residues" evidence="1">
    <location>
        <begin position="229"/>
        <end position="238"/>
    </location>
</feature>
<evidence type="ECO:0000313" key="3">
    <source>
        <dbReference type="Proteomes" id="UP000039865"/>
    </source>
</evidence>
<dbReference type="EMBL" id="CCKQ01007624">
    <property type="protein sequence ID" value="CDW79025.1"/>
    <property type="molecule type" value="Genomic_DNA"/>
</dbReference>
<dbReference type="AlphaFoldDB" id="A0A078A9S9"/>
<organism evidence="2 3">
    <name type="scientific">Stylonychia lemnae</name>
    <name type="common">Ciliate</name>
    <dbReference type="NCBI Taxonomy" id="5949"/>
    <lineage>
        <taxon>Eukaryota</taxon>
        <taxon>Sar</taxon>
        <taxon>Alveolata</taxon>
        <taxon>Ciliophora</taxon>
        <taxon>Intramacronucleata</taxon>
        <taxon>Spirotrichea</taxon>
        <taxon>Stichotrichia</taxon>
        <taxon>Sporadotrichida</taxon>
        <taxon>Oxytrichidae</taxon>
        <taxon>Stylonychinae</taxon>
        <taxon>Stylonychia</taxon>
    </lineage>
</organism>
<proteinExistence type="predicted"/>